<dbReference type="PROSITE" id="PS50105">
    <property type="entry name" value="SAM_DOMAIN"/>
    <property type="match status" value="1"/>
</dbReference>
<accession>R7U0X0</accession>
<dbReference type="AlphaFoldDB" id="R7U0X0"/>
<dbReference type="EnsemblMetazoa" id="CapteT205152">
    <property type="protein sequence ID" value="CapteP205152"/>
    <property type="gene ID" value="CapteG205152"/>
</dbReference>
<feature type="domain" description="TIR" evidence="2">
    <location>
        <begin position="174"/>
        <end position="313"/>
    </location>
</feature>
<evidence type="ECO:0000313" key="5">
    <source>
        <dbReference type="EnsemblMetazoa" id="CapteP205152"/>
    </source>
</evidence>
<evidence type="ECO:0000313" key="6">
    <source>
        <dbReference type="Proteomes" id="UP000014760"/>
    </source>
</evidence>
<feature type="region of interest" description="Disordered" evidence="1">
    <location>
        <begin position="1"/>
        <end position="125"/>
    </location>
</feature>
<organism evidence="4">
    <name type="scientific">Capitella teleta</name>
    <name type="common">Polychaete worm</name>
    <dbReference type="NCBI Taxonomy" id="283909"/>
    <lineage>
        <taxon>Eukaryota</taxon>
        <taxon>Metazoa</taxon>
        <taxon>Spiralia</taxon>
        <taxon>Lophotrochozoa</taxon>
        <taxon>Annelida</taxon>
        <taxon>Polychaeta</taxon>
        <taxon>Sedentaria</taxon>
        <taxon>Scolecida</taxon>
        <taxon>Capitellidae</taxon>
        <taxon>Capitella</taxon>
    </lineage>
</organism>
<dbReference type="InterPro" id="IPR013761">
    <property type="entry name" value="SAM/pointed_sf"/>
</dbReference>
<reference evidence="6" key="1">
    <citation type="submission" date="2012-12" db="EMBL/GenBank/DDBJ databases">
        <authorList>
            <person name="Hellsten U."/>
            <person name="Grimwood J."/>
            <person name="Chapman J.A."/>
            <person name="Shapiro H."/>
            <person name="Aerts A."/>
            <person name="Otillar R.P."/>
            <person name="Terry A.Y."/>
            <person name="Boore J.L."/>
            <person name="Simakov O."/>
            <person name="Marletaz F."/>
            <person name="Cho S.-J."/>
            <person name="Edsinger-Gonzales E."/>
            <person name="Havlak P."/>
            <person name="Kuo D.-H."/>
            <person name="Larsson T."/>
            <person name="Lv J."/>
            <person name="Arendt D."/>
            <person name="Savage R."/>
            <person name="Osoegawa K."/>
            <person name="de Jong P."/>
            <person name="Lindberg D.R."/>
            <person name="Seaver E.C."/>
            <person name="Weisblat D.A."/>
            <person name="Putnam N.H."/>
            <person name="Grigoriev I.V."/>
            <person name="Rokhsar D.S."/>
        </authorList>
    </citation>
    <scope>NUCLEOTIDE SEQUENCE</scope>
    <source>
        <strain evidence="6">I ESC-2004</strain>
    </source>
</reference>
<protein>
    <submittedName>
        <fullName evidence="4 5">Uncharacterized protein</fullName>
    </submittedName>
</protein>
<feature type="compositionally biased region" description="Basic and acidic residues" evidence="1">
    <location>
        <begin position="93"/>
        <end position="110"/>
    </location>
</feature>
<dbReference type="Gene3D" id="3.40.50.10140">
    <property type="entry name" value="Toll/interleukin-1 receptor homology (TIR) domain"/>
    <property type="match status" value="1"/>
</dbReference>
<dbReference type="Pfam" id="PF07647">
    <property type="entry name" value="SAM_2"/>
    <property type="match status" value="1"/>
</dbReference>
<name>R7U0X0_CAPTE</name>
<dbReference type="InterPro" id="IPR001660">
    <property type="entry name" value="SAM"/>
</dbReference>
<dbReference type="EMBL" id="KB308725">
    <property type="protein sequence ID" value="ELT96820.1"/>
    <property type="molecule type" value="Genomic_DNA"/>
</dbReference>
<reference evidence="4 6" key="2">
    <citation type="journal article" date="2013" name="Nature">
        <title>Insights into bilaterian evolution from three spiralian genomes.</title>
        <authorList>
            <person name="Simakov O."/>
            <person name="Marletaz F."/>
            <person name="Cho S.J."/>
            <person name="Edsinger-Gonzales E."/>
            <person name="Havlak P."/>
            <person name="Hellsten U."/>
            <person name="Kuo D.H."/>
            <person name="Larsson T."/>
            <person name="Lv J."/>
            <person name="Arendt D."/>
            <person name="Savage R."/>
            <person name="Osoegawa K."/>
            <person name="de Jong P."/>
            <person name="Grimwood J."/>
            <person name="Chapman J.A."/>
            <person name="Shapiro H."/>
            <person name="Aerts A."/>
            <person name="Otillar R.P."/>
            <person name="Terry A.Y."/>
            <person name="Boore J.L."/>
            <person name="Grigoriev I.V."/>
            <person name="Lindberg D.R."/>
            <person name="Seaver E.C."/>
            <person name="Weisblat D.A."/>
            <person name="Putnam N.H."/>
            <person name="Rokhsar D.S."/>
        </authorList>
    </citation>
    <scope>NUCLEOTIDE SEQUENCE</scope>
    <source>
        <strain evidence="4 6">I ESC-2004</strain>
    </source>
</reference>
<evidence type="ECO:0000256" key="1">
    <source>
        <dbReference type="SAM" id="MobiDB-lite"/>
    </source>
</evidence>
<dbReference type="PROSITE" id="PS50104">
    <property type="entry name" value="TIR"/>
    <property type="match status" value="1"/>
</dbReference>
<dbReference type="Gene3D" id="1.10.150.50">
    <property type="entry name" value="Transcription Factor, Ets-1"/>
    <property type="match status" value="1"/>
</dbReference>
<dbReference type="SMART" id="SM00454">
    <property type="entry name" value="SAM"/>
    <property type="match status" value="1"/>
</dbReference>
<dbReference type="HOGENOM" id="CLU_558069_0_0_1"/>
<keyword evidence="6" id="KW-1185">Reference proteome</keyword>
<sequence length="489" mass="55474">MANAMEPLNLSAPGDLSNAGILEGKPIGTQLGFVPSRSSSNSDKVHQPTAPGEIKRVTGNGEKNSNKCEKTQRKENASDSVSSIYLKKSKSGVKSEIRGSKGLKSDHQNSEDVQPQDSASNIIPLDRNNHAQLDRTHRESFSNKESSFIRAVRKEALKLEGGPSRDGTRSRRKIKKGVFVSYSPDSGFMERKFVMETVKQLKENNLSEDIWFDKDEKNTDSPCWFSLRMEAVERCRGAVLVLSDSYFSCPVSVYEGKALAERIRYDPNSVKLFVVLYAISDEIEIPKIYYHLASHVIDLTKTEHTKKSLAEKTSVVVGSIMIELEHLASIHAPPPPYCPVDHEFTGEYKKKKICQWSVSDLQEWLYKMGIKEFYRQSMAESMVDGFLLMAMTDQDMVTQLGVESRVVRKKIMQQILITLDKEHKLADNWHLRSRTQRPRSNCVYLVYDPADVRLAQSLKLDLTKKGIQGIFFHPCNLYTISIRRDQMQL</sequence>
<dbReference type="PANTHER" id="PTHR47508:SF2">
    <property type="entry name" value="TIR DOMAIN-CONTAINING PROTEIN"/>
    <property type="match status" value="1"/>
</dbReference>
<reference evidence="5" key="3">
    <citation type="submission" date="2015-06" db="UniProtKB">
        <authorList>
            <consortium name="EnsemblMetazoa"/>
        </authorList>
    </citation>
    <scope>IDENTIFICATION</scope>
</reference>
<dbReference type="InterPro" id="IPR000157">
    <property type="entry name" value="TIR_dom"/>
</dbReference>
<dbReference type="OrthoDB" id="6078042at2759"/>
<proteinExistence type="predicted"/>
<evidence type="ECO:0000313" key="4">
    <source>
        <dbReference type="EMBL" id="ELT96820.1"/>
    </source>
</evidence>
<dbReference type="SUPFAM" id="SSF52200">
    <property type="entry name" value="Toll/Interleukin receptor TIR domain"/>
    <property type="match status" value="1"/>
</dbReference>
<gene>
    <name evidence="4" type="ORF">CAPTEDRAFT_205152</name>
</gene>
<feature type="compositionally biased region" description="Polar residues" evidence="1">
    <location>
        <begin position="111"/>
        <end position="121"/>
    </location>
</feature>
<dbReference type="OMA" id="FHESTKS"/>
<dbReference type="SUPFAM" id="SSF47769">
    <property type="entry name" value="SAM/Pointed domain"/>
    <property type="match status" value="1"/>
</dbReference>
<dbReference type="InterPro" id="IPR035897">
    <property type="entry name" value="Toll_tir_struct_dom_sf"/>
</dbReference>
<feature type="compositionally biased region" description="Basic and acidic residues" evidence="1">
    <location>
        <begin position="64"/>
        <end position="77"/>
    </location>
</feature>
<dbReference type="PANTHER" id="PTHR47508">
    <property type="entry name" value="SAM DOMAIN-CONTAINING PROTEIN-RELATED"/>
    <property type="match status" value="1"/>
</dbReference>
<dbReference type="GO" id="GO:0007165">
    <property type="term" value="P:signal transduction"/>
    <property type="evidence" value="ECO:0007669"/>
    <property type="project" value="InterPro"/>
</dbReference>
<evidence type="ECO:0000259" key="3">
    <source>
        <dbReference type="PROSITE" id="PS50105"/>
    </source>
</evidence>
<dbReference type="Proteomes" id="UP000014760">
    <property type="component" value="Unassembled WGS sequence"/>
</dbReference>
<dbReference type="EMBL" id="AMQN01002241">
    <property type="status" value="NOT_ANNOTATED_CDS"/>
    <property type="molecule type" value="Genomic_DNA"/>
</dbReference>
<evidence type="ECO:0000259" key="2">
    <source>
        <dbReference type="PROSITE" id="PS50104"/>
    </source>
</evidence>
<feature type="domain" description="SAM" evidence="3">
    <location>
        <begin position="356"/>
        <end position="415"/>
    </location>
</feature>